<dbReference type="EMBL" id="BAAARK010000005">
    <property type="protein sequence ID" value="GAA2655112.1"/>
    <property type="molecule type" value="Genomic_DNA"/>
</dbReference>
<sequence length="145" mass="15653">MTTAPEGRSPHPRPPQHHAPPPVARLAIAPHGEVTRRIDGVWWPRSTDLLTELPELLAALPFEWPRITHATVNGAGWPTLPGRILVAGHVVRLRHTTNRPGPDTVCLVAAGHGRWDLLILAPATPEPDALRMLAETARAGVPTPA</sequence>
<dbReference type="RefSeq" id="WP_344574726.1">
    <property type="nucleotide sequence ID" value="NZ_BAAARK010000005.1"/>
</dbReference>
<dbReference type="Pfam" id="PF19457">
    <property type="entry name" value="DUF5994"/>
    <property type="match status" value="1"/>
</dbReference>
<evidence type="ECO:0000313" key="2">
    <source>
        <dbReference type="EMBL" id="GAA2655112.1"/>
    </source>
</evidence>
<reference evidence="2 3" key="1">
    <citation type="journal article" date="2019" name="Int. J. Syst. Evol. Microbiol.">
        <title>The Global Catalogue of Microorganisms (GCM) 10K type strain sequencing project: providing services to taxonomists for standard genome sequencing and annotation.</title>
        <authorList>
            <consortium name="The Broad Institute Genomics Platform"/>
            <consortium name="The Broad Institute Genome Sequencing Center for Infectious Disease"/>
            <person name="Wu L."/>
            <person name="Ma J."/>
        </authorList>
    </citation>
    <scope>NUCLEOTIDE SEQUENCE [LARGE SCALE GENOMIC DNA]</scope>
    <source>
        <strain evidence="2 3">JCM 16374</strain>
    </source>
</reference>
<proteinExistence type="predicted"/>
<organism evidence="2 3">
    <name type="scientific">Streptomyces lunalinharesii</name>
    <dbReference type="NCBI Taxonomy" id="333384"/>
    <lineage>
        <taxon>Bacteria</taxon>
        <taxon>Bacillati</taxon>
        <taxon>Actinomycetota</taxon>
        <taxon>Actinomycetes</taxon>
        <taxon>Kitasatosporales</taxon>
        <taxon>Streptomycetaceae</taxon>
        <taxon>Streptomyces</taxon>
    </lineage>
</organism>
<dbReference type="Proteomes" id="UP001500994">
    <property type="component" value="Unassembled WGS sequence"/>
</dbReference>
<evidence type="ECO:0000256" key="1">
    <source>
        <dbReference type="SAM" id="MobiDB-lite"/>
    </source>
</evidence>
<dbReference type="InterPro" id="IPR046036">
    <property type="entry name" value="DUF5994"/>
</dbReference>
<protein>
    <submittedName>
        <fullName evidence="2">DUF5994 family protein</fullName>
    </submittedName>
</protein>
<comment type="caution">
    <text evidence="2">The sequence shown here is derived from an EMBL/GenBank/DDBJ whole genome shotgun (WGS) entry which is preliminary data.</text>
</comment>
<gene>
    <name evidence="2" type="ORF">GCM10009864_20440</name>
</gene>
<evidence type="ECO:0000313" key="3">
    <source>
        <dbReference type="Proteomes" id="UP001500994"/>
    </source>
</evidence>
<name>A0ABN3RKN7_9ACTN</name>
<accession>A0ABN3RKN7</accession>
<feature type="region of interest" description="Disordered" evidence="1">
    <location>
        <begin position="1"/>
        <end position="22"/>
    </location>
</feature>
<keyword evidence="3" id="KW-1185">Reference proteome</keyword>